<evidence type="ECO:0000256" key="1">
    <source>
        <dbReference type="ARBA" id="ARBA00004429"/>
    </source>
</evidence>
<dbReference type="AlphaFoldDB" id="A0A327JVY7"/>
<dbReference type="InterPro" id="IPR003660">
    <property type="entry name" value="HAMP_dom"/>
</dbReference>
<keyword evidence="3 5" id="KW-0807">Transducer</keyword>
<feature type="transmembrane region" description="Helical" evidence="6">
    <location>
        <begin position="330"/>
        <end position="350"/>
    </location>
</feature>
<protein>
    <recommendedName>
        <fullName evidence="12">Methyl-accepting chemotaxis protein</fullName>
    </recommendedName>
</protein>
<evidence type="ECO:0000259" key="7">
    <source>
        <dbReference type="PROSITE" id="PS50111"/>
    </source>
</evidence>
<gene>
    <name evidence="10" type="ORF">CH339_01630</name>
</gene>
<evidence type="ECO:0000313" key="10">
    <source>
        <dbReference type="EMBL" id="RAI29745.1"/>
    </source>
</evidence>
<dbReference type="Proteomes" id="UP000249299">
    <property type="component" value="Unassembled WGS sequence"/>
</dbReference>
<evidence type="ECO:0000256" key="5">
    <source>
        <dbReference type="PROSITE-ProRule" id="PRU00284"/>
    </source>
</evidence>
<keyword evidence="11" id="KW-1185">Reference proteome</keyword>
<dbReference type="Pfam" id="PF00015">
    <property type="entry name" value="MCPsignal"/>
    <property type="match status" value="1"/>
</dbReference>
<dbReference type="OrthoDB" id="2489132at2"/>
<proteinExistence type="inferred from homology"/>
<dbReference type="GO" id="GO:0005886">
    <property type="term" value="C:plasma membrane"/>
    <property type="evidence" value="ECO:0007669"/>
    <property type="project" value="UniProtKB-SubCell"/>
</dbReference>
<evidence type="ECO:0000259" key="9">
    <source>
        <dbReference type="PROSITE" id="PS50885"/>
    </source>
</evidence>
<comment type="caution">
    <text evidence="10">The sequence shown here is derived from an EMBL/GenBank/DDBJ whole genome shotgun (WGS) entry which is preliminary data.</text>
</comment>
<keyword evidence="6" id="KW-0812">Transmembrane</keyword>
<evidence type="ECO:0008006" key="12">
    <source>
        <dbReference type="Google" id="ProtNLM"/>
    </source>
</evidence>
<feature type="transmembrane region" description="Helical" evidence="6">
    <location>
        <begin position="24"/>
        <end position="48"/>
    </location>
</feature>
<evidence type="ECO:0000313" key="11">
    <source>
        <dbReference type="Proteomes" id="UP000249299"/>
    </source>
</evidence>
<evidence type="ECO:0000256" key="4">
    <source>
        <dbReference type="ARBA" id="ARBA00029447"/>
    </source>
</evidence>
<dbReference type="PANTHER" id="PTHR32089:SF112">
    <property type="entry name" value="LYSOZYME-LIKE PROTEIN-RELATED"/>
    <property type="match status" value="1"/>
</dbReference>
<evidence type="ECO:0000259" key="8">
    <source>
        <dbReference type="PROSITE" id="PS50192"/>
    </source>
</evidence>
<dbReference type="PROSITE" id="PS50111">
    <property type="entry name" value="CHEMOTAXIS_TRANSDUC_2"/>
    <property type="match status" value="1"/>
</dbReference>
<keyword evidence="2" id="KW-1003">Cell membrane</keyword>
<dbReference type="Pfam" id="PF00672">
    <property type="entry name" value="HAMP"/>
    <property type="match status" value="1"/>
</dbReference>
<feature type="domain" description="HAMP" evidence="9">
    <location>
        <begin position="353"/>
        <end position="406"/>
    </location>
</feature>
<name>A0A327JVY7_9HYPH</name>
<dbReference type="PROSITE" id="PS50885">
    <property type="entry name" value="HAMP"/>
    <property type="match status" value="1"/>
</dbReference>
<evidence type="ECO:0000256" key="6">
    <source>
        <dbReference type="SAM" id="Phobius"/>
    </source>
</evidence>
<dbReference type="EMBL" id="NPEV01000002">
    <property type="protein sequence ID" value="RAI29745.1"/>
    <property type="molecule type" value="Genomic_DNA"/>
</dbReference>
<evidence type="ECO:0000256" key="2">
    <source>
        <dbReference type="ARBA" id="ARBA00022519"/>
    </source>
</evidence>
<dbReference type="PROSITE" id="PS50192">
    <property type="entry name" value="T_SNARE"/>
    <property type="match status" value="1"/>
</dbReference>
<dbReference type="Pfam" id="PF08376">
    <property type="entry name" value="NIT"/>
    <property type="match status" value="1"/>
</dbReference>
<dbReference type="Gene3D" id="6.10.340.10">
    <property type="match status" value="1"/>
</dbReference>
<feature type="domain" description="T-SNARE coiled-coil homology" evidence="8">
    <location>
        <begin position="598"/>
        <end position="660"/>
    </location>
</feature>
<comment type="similarity">
    <text evidence="4">Belongs to the methyl-accepting chemotaxis (MCP) protein family.</text>
</comment>
<comment type="subcellular location">
    <subcellularLocation>
        <location evidence="1">Cell inner membrane</location>
        <topology evidence="1">Multi-pass membrane protein</topology>
    </subcellularLocation>
</comment>
<dbReference type="GO" id="GO:0007165">
    <property type="term" value="P:signal transduction"/>
    <property type="evidence" value="ECO:0007669"/>
    <property type="project" value="UniProtKB-KW"/>
</dbReference>
<keyword evidence="6" id="KW-1133">Transmembrane helix</keyword>
<feature type="domain" description="Methyl-accepting transducer" evidence="7">
    <location>
        <begin position="421"/>
        <end position="685"/>
    </location>
</feature>
<keyword evidence="2" id="KW-0997">Cell inner membrane</keyword>
<sequence>MKINSWKAFFSAVPSSEETALKNITLQIALAALIPSLAVVGLAGNTMLERYETYSEIRTMVPLTVMAEDAANLVHEIQKERGATAAYMNGGFTDKARAVVDQQRKLTDASADVFWSRVNAMDERVTGKIEDIGGVLDAQEEIRVIRAGIDDRSKSSAEAIKVFTEEITEYVAVIVAVIELSSTRDISGNLIPFLSLVEAKEAGGTERAFGSALLASMAANGSFEYPQFLRYMSMLGAEKAYLHEFEANSSDAQKALFKDTVKGPDVEQVEAWRTVLQDLPNTRDAQGIKAFDWFAAATRRLDMIKQVSDELVHRAEGSAEAGAASLFNQMLLFVGMVAGLGVVVAIFVVAQVRSIIRSLKRQRNTIAELADGNVDIDNPDAERSDELGDIARASKVFRDKILESRRLEEVEQAARLGRRRRREQLENGIKTFEASIGSVQERLSAQTHNVTATATDMVRIAQTAETQATAASSATASATDNVQTVASAATELSASIREISSQATTATAVATEAAQKAEETDQDVGALADAADKIGEVIEIIRAIAEQTNLLALNATIEAARAGEAGKGFAVVAAEVKELSNQTAKATDEIANQIGGVQVSTKTAVDSIRNIVSKIEEVRTVSSAIAAAVEEQEAATAEITQSITYASDGATSASENVRHVTTTIESTRQQSQVMEDAGNQLGEVAIQLTSAVNAFLQEARAEEAA</sequence>
<accession>A0A327JVY7</accession>
<dbReference type="SMART" id="SM00283">
    <property type="entry name" value="MA"/>
    <property type="match status" value="1"/>
</dbReference>
<dbReference type="PANTHER" id="PTHR32089">
    <property type="entry name" value="METHYL-ACCEPTING CHEMOTAXIS PROTEIN MCPB"/>
    <property type="match status" value="1"/>
</dbReference>
<evidence type="ECO:0000256" key="3">
    <source>
        <dbReference type="ARBA" id="ARBA00023224"/>
    </source>
</evidence>
<dbReference type="InterPro" id="IPR000727">
    <property type="entry name" value="T_SNARE_dom"/>
</dbReference>
<reference evidence="10 11" key="1">
    <citation type="submission" date="2017-07" db="EMBL/GenBank/DDBJ databases">
        <title>Draft Genome Sequences of Select Purple Nonsulfur Bacteria.</title>
        <authorList>
            <person name="Lasarre B."/>
            <person name="Mckinlay J.B."/>
        </authorList>
    </citation>
    <scope>NUCLEOTIDE SEQUENCE [LARGE SCALE GENOMIC DNA]</scope>
    <source>
        <strain evidence="10 11">DSM 11290</strain>
    </source>
</reference>
<keyword evidence="6" id="KW-0472">Membrane</keyword>
<organism evidence="10 11">
    <name type="scientific">Rhodobium orientis</name>
    <dbReference type="NCBI Taxonomy" id="34017"/>
    <lineage>
        <taxon>Bacteria</taxon>
        <taxon>Pseudomonadati</taxon>
        <taxon>Pseudomonadota</taxon>
        <taxon>Alphaproteobacteria</taxon>
        <taxon>Hyphomicrobiales</taxon>
        <taxon>Rhodobiaceae</taxon>
        <taxon>Rhodobium</taxon>
    </lineage>
</organism>
<dbReference type="Gene3D" id="1.10.287.950">
    <property type="entry name" value="Methyl-accepting chemotaxis protein"/>
    <property type="match status" value="1"/>
</dbReference>
<dbReference type="InterPro" id="IPR013587">
    <property type="entry name" value="Nitrate/nitrite_sensing"/>
</dbReference>
<dbReference type="InterPro" id="IPR004089">
    <property type="entry name" value="MCPsignal_dom"/>
</dbReference>
<dbReference type="SUPFAM" id="SSF58104">
    <property type="entry name" value="Methyl-accepting chemotaxis protein (MCP) signaling domain"/>
    <property type="match status" value="1"/>
</dbReference>